<dbReference type="InterPro" id="IPR036279">
    <property type="entry name" value="5-3_exonuclease_C_sf"/>
</dbReference>
<dbReference type="InterPro" id="IPR029060">
    <property type="entry name" value="PIN-like_dom_sf"/>
</dbReference>
<dbReference type="Gene3D" id="3.40.50.1010">
    <property type="entry name" value="5'-nuclease"/>
    <property type="match status" value="1"/>
</dbReference>
<reference evidence="4" key="1">
    <citation type="submission" date="2018-05" db="EMBL/GenBank/DDBJ databases">
        <authorList>
            <person name="Lanie J.A."/>
            <person name="Ng W.-L."/>
            <person name="Kazmierczak K.M."/>
            <person name="Andrzejewski T.M."/>
            <person name="Davidsen T.M."/>
            <person name="Wayne K.J."/>
            <person name="Tettelin H."/>
            <person name="Glass J.I."/>
            <person name="Rusch D."/>
            <person name="Podicherti R."/>
            <person name="Tsui H.-C.T."/>
            <person name="Winkler M.E."/>
        </authorList>
    </citation>
    <scope>NUCLEOTIDE SEQUENCE</scope>
</reference>
<dbReference type="EMBL" id="UINC01076776">
    <property type="protein sequence ID" value="SVC16258.1"/>
    <property type="molecule type" value="Genomic_DNA"/>
</dbReference>
<proteinExistence type="predicted"/>
<gene>
    <name evidence="4" type="ORF">METZ01_LOCUS269112</name>
</gene>
<protein>
    <recommendedName>
        <fullName evidence="3">5'-3' exonuclease domain-containing protein</fullName>
    </recommendedName>
</protein>
<dbReference type="SUPFAM" id="SSF47807">
    <property type="entry name" value="5' to 3' exonuclease, C-terminal subdomain"/>
    <property type="match status" value="1"/>
</dbReference>
<dbReference type="InterPro" id="IPR002421">
    <property type="entry name" value="5-3_exonuclease"/>
</dbReference>
<dbReference type="Gene3D" id="1.10.150.20">
    <property type="entry name" value="5' to 3' exonuclease, C-terminal subdomain"/>
    <property type="match status" value="1"/>
</dbReference>
<keyword evidence="2" id="KW-0378">Hydrolase</keyword>
<evidence type="ECO:0000256" key="2">
    <source>
        <dbReference type="ARBA" id="ARBA00022801"/>
    </source>
</evidence>
<dbReference type="AlphaFoldDB" id="A0A382JWK4"/>
<dbReference type="Pfam" id="PF02739">
    <property type="entry name" value="5_3_exonuc_N"/>
    <property type="match status" value="1"/>
</dbReference>
<evidence type="ECO:0000259" key="3">
    <source>
        <dbReference type="SMART" id="SM00475"/>
    </source>
</evidence>
<dbReference type="GO" id="GO:0008409">
    <property type="term" value="F:5'-3' exonuclease activity"/>
    <property type="evidence" value="ECO:0007669"/>
    <property type="project" value="InterPro"/>
</dbReference>
<name>A0A382JWK4_9ZZZZ</name>
<dbReference type="CDD" id="cd09860">
    <property type="entry name" value="PIN_T4-like"/>
    <property type="match status" value="1"/>
</dbReference>
<evidence type="ECO:0000313" key="4">
    <source>
        <dbReference type="EMBL" id="SVC16258.1"/>
    </source>
</evidence>
<accession>A0A382JWK4</accession>
<dbReference type="PANTHER" id="PTHR42646:SF2">
    <property type="entry name" value="5'-3' EXONUCLEASE FAMILY PROTEIN"/>
    <property type="match status" value="1"/>
</dbReference>
<dbReference type="GO" id="GO:0017108">
    <property type="term" value="F:5'-flap endonuclease activity"/>
    <property type="evidence" value="ECO:0007669"/>
    <property type="project" value="InterPro"/>
</dbReference>
<dbReference type="SMART" id="SM00475">
    <property type="entry name" value="53EXOc"/>
    <property type="match status" value="1"/>
</dbReference>
<organism evidence="4">
    <name type="scientific">marine metagenome</name>
    <dbReference type="NCBI Taxonomy" id="408172"/>
    <lineage>
        <taxon>unclassified sequences</taxon>
        <taxon>metagenomes</taxon>
        <taxon>ecological metagenomes</taxon>
    </lineage>
</organism>
<keyword evidence="1" id="KW-0540">Nuclease</keyword>
<dbReference type="PANTHER" id="PTHR42646">
    <property type="entry name" value="FLAP ENDONUCLEASE XNI"/>
    <property type="match status" value="1"/>
</dbReference>
<dbReference type="GO" id="GO:0033567">
    <property type="term" value="P:DNA replication, Okazaki fragment processing"/>
    <property type="evidence" value="ECO:0007669"/>
    <property type="project" value="InterPro"/>
</dbReference>
<sequence>MSILVDYSQVFISNIMAQPSHNRDIETDLIRHMVLNSLRSHRQKFNSEYGELVICCDSRQNWRKSYFKHYKANRKITRQRTDVDWNLLFQNLNQIKEELEIYFPYPVIEVEGAEADDLIGTICHEEKNEKLDNLILSGDKDFQQLQQYDNVHQYNPMRKEFIRQPKPIDFLKEQILRGDRGDGIPNILSADESFVNGVRQTPLSLSKVKQWLDLEPEIFCDHDTLSKYRRNETLIDLSKTPSVLKKECLEQLSKQKLDKNRKYLLKYFTKFNLK</sequence>
<evidence type="ECO:0000256" key="1">
    <source>
        <dbReference type="ARBA" id="ARBA00022722"/>
    </source>
</evidence>
<feature type="domain" description="5'-3' exonuclease" evidence="3">
    <location>
        <begin position="6"/>
        <end position="226"/>
    </location>
</feature>
<dbReference type="SUPFAM" id="SSF88723">
    <property type="entry name" value="PIN domain-like"/>
    <property type="match status" value="1"/>
</dbReference>
<dbReference type="InterPro" id="IPR038969">
    <property type="entry name" value="FEN"/>
</dbReference>
<dbReference type="InterPro" id="IPR020046">
    <property type="entry name" value="5-3_exonucl_a-hlix_arch_N"/>
</dbReference>
<feature type="non-terminal residue" evidence="4">
    <location>
        <position position="274"/>
    </location>
</feature>
<dbReference type="GO" id="GO:0003677">
    <property type="term" value="F:DNA binding"/>
    <property type="evidence" value="ECO:0007669"/>
    <property type="project" value="InterPro"/>
</dbReference>